<dbReference type="InterPro" id="IPR014776">
    <property type="entry name" value="4pyrrole_Mease_sub2"/>
</dbReference>
<dbReference type="InterPro" id="IPR028281">
    <property type="entry name" value="Sirohaem_synthase_central"/>
</dbReference>
<feature type="domain" description="Siroheme biosynthesis protein Met8 C-terminal" evidence="13">
    <location>
        <begin position="383"/>
        <end position="427"/>
    </location>
</feature>
<dbReference type="CDD" id="cd11642">
    <property type="entry name" value="SUMT"/>
    <property type="match status" value="1"/>
</dbReference>
<dbReference type="GO" id="GO:0032259">
    <property type="term" value="P:methylation"/>
    <property type="evidence" value="ECO:0007669"/>
    <property type="project" value="UniProtKB-KW"/>
</dbReference>
<comment type="similarity">
    <text evidence="9">In the N-terminal section; belongs to the precorrin methyltransferase family.</text>
</comment>
<evidence type="ECO:0000256" key="9">
    <source>
        <dbReference type="ARBA" id="ARBA00035662"/>
    </source>
</evidence>
<keyword evidence="2" id="KW-0488">Methylation</keyword>
<evidence type="ECO:0000313" key="16">
    <source>
        <dbReference type="Proteomes" id="UP001176521"/>
    </source>
</evidence>
<dbReference type="PANTHER" id="PTHR45790">
    <property type="entry name" value="SIROHEME SYNTHASE-RELATED"/>
    <property type="match status" value="1"/>
</dbReference>
<sequence>MATALPLPFAAPTPGASLLLSHTPAPSQAILICGTGNLATSRSFAALEAGLRPLVLALPFPAESTLEEGQAAAGAETETLLTDELRWRASQGQVEVVRPADAAELDALAHASPEAWNALLDRLDLPTADSGADSGDDDAPRLLAVCVTDTLTSGNAGNAAPASSAPATATAAKTPLDLALARAALLAKLCRRRRILLNVADRPQLCDFSFPAAHRFQLSPPTASTSSSADALPGPTSSSLQIAITTNGKGCRLASRIRREIVSALPRNVGDAVETVGWLRSLAKDELRLATSAAASARSRTTTTTAAVGEDGQSTPRRRASVILRPDEGAAATVGTPRAAPATGASETGYFSRQVDEEDTSFDPRPLNSPVPQLSLRAARALAAADPEQAQRRMRWVSQISEYWPIEYLGSLRSKPEELKELLDTYGGARAPASSSPSSRHIPPLPSSSVAFESPFAAEVGASGETATIQSVHREGVVGNIDEAQDRALRAAHDSMRRRSEAAAIPVAAPIYGGNDEDVEPRGWSEEEQEQRGRSSRPGTRSSPNNMERSRSVHSLSLDLPPSAQRVGRRGHVYLLGSGPGHPGLLTQFAYRLLTSPSTDLILSDKLVPASILALIPRTTQLEIARKFPGNAEAAQSELIEKALQAAKEEGKTVVRLKQGDPFVYGRGGEEVLAFRAARVPCTVVPGISSAFAGPLMLGIAVTQRGAADTFVLCTGVGRGGKSVAVPGYQRSTTLAMLMGVARLTSVVQTLTAPAGDPTGPAAGRRGAAYPPYLPVAIIERASSADQRLVASTLENIVGALERCGEQRPPGMILVGWTVLALEGETGDASILDDGDSLEGAALEARDRARVESWLGGKGYIVREGLDEAYAEAAASFLVNGRG</sequence>
<evidence type="ECO:0000256" key="10">
    <source>
        <dbReference type="RuleBase" id="RU003960"/>
    </source>
</evidence>
<proteinExistence type="inferred from homology"/>
<dbReference type="Proteomes" id="UP001176521">
    <property type="component" value="Unassembled WGS sequence"/>
</dbReference>
<dbReference type="InterPro" id="IPR006366">
    <property type="entry name" value="CobA/CysG_C"/>
</dbReference>
<keyword evidence="6" id="KW-0560">Oxidoreductase</keyword>
<evidence type="ECO:0000256" key="4">
    <source>
        <dbReference type="ARBA" id="ARBA00022679"/>
    </source>
</evidence>
<dbReference type="InterPro" id="IPR028162">
    <property type="entry name" value="Met8_C"/>
</dbReference>
<keyword evidence="5" id="KW-0949">S-adenosyl-L-methionine</keyword>
<dbReference type="Pfam" id="PF14824">
    <property type="entry name" value="Sirohm_synth_M"/>
    <property type="match status" value="1"/>
</dbReference>
<feature type="region of interest" description="Disordered" evidence="11">
    <location>
        <begin position="295"/>
        <end position="319"/>
    </location>
</feature>
<dbReference type="SUPFAM" id="SSF75615">
    <property type="entry name" value="Siroheme synthase middle domains-like"/>
    <property type="match status" value="1"/>
</dbReference>
<feature type="compositionally biased region" description="Low complexity" evidence="11">
    <location>
        <begin position="295"/>
        <end position="307"/>
    </location>
</feature>
<dbReference type="InterPro" id="IPR003043">
    <property type="entry name" value="Uropor_MeTrfase_CS"/>
</dbReference>
<dbReference type="Gene3D" id="3.40.50.720">
    <property type="entry name" value="NAD(P)-binding Rossmann-like Domain"/>
    <property type="match status" value="1"/>
</dbReference>
<dbReference type="EC" id="1.3.1.76" evidence="1"/>
<dbReference type="EMBL" id="JAPDMQ010000035">
    <property type="protein sequence ID" value="KAK0539137.1"/>
    <property type="molecule type" value="Genomic_DNA"/>
</dbReference>
<evidence type="ECO:0000256" key="6">
    <source>
        <dbReference type="ARBA" id="ARBA00023002"/>
    </source>
</evidence>
<comment type="similarity">
    <text evidence="10">Belongs to the precorrin methyltransferase family.</text>
</comment>
<dbReference type="PANTHER" id="PTHR45790:SF6">
    <property type="entry name" value="UROPORPHYRINOGEN-III C-METHYLTRANSFERASE"/>
    <property type="match status" value="1"/>
</dbReference>
<keyword evidence="16" id="KW-1185">Reference proteome</keyword>
<dbReference type="GO" id="GO:0019354">
    <property type="term" value="P:siroheme biosynthetic process"/>
    <property type="evidence" value="ECO:0007669"/>
    <property type="project" value="InterPro"/>
</dbReference>
<evidence type="ECO:0000256" key="3">
    <source>
        <dbReference type="ARBA" id="ARBA00022603"/>
    </source>
</evidence>
<dbReference type="Pfam" id="PF13241">
    <property type="entry name" value="NAD_binding_7"/>
    <property type="match status" value="1"/>
</dbReference>
<dbReference type="FunFam" id="3.40.1010.10:FF:000006">
    <property type="entry name" value="Siroheme synthase, putative"/>
    <property type="match status" value="1"/>
</dbReference>
<feature type="domain" description="Tetrapyrrole methylase" evidence="12">
    <location>
        <begin position="572"/>
        <end position="797"/>
    </location>
</feature>
<comment type="caution">
    <text evidence="15">The sequence shown here is derived from an EMBL/GenBank/DDBJ whole genome shotgun (WGS) entry which is preliminary data.</text>
</comment>
<gene>
    <name evidence="15" type="primary">MET1</name>
    <name evidence="15" type="ORF">OC842_001071</name>
</gene>
<evidence type="ECO:0000256" key="2">
    <source>
        <dbReference type="ARBA" id="ARBA00022481"/>
    </source>
</evidence>
<evidence type="ECO:0000259" key="14">
    <source>
        <dbReference type="Pfam" id="PF14824"/>
    </source>
</evidence>
<evidence type="ECO:0000259" key="13">
    <source>
        <dbReference type="Pfam" id="PF14823"/>
    </source>
</evidence>
<protein>
    <recommendedName>
        <fullName evidence="1">precorrin-2 dehydrogenase</fullName>
        <ecNumber evidence="1">1.3.1.76</ecNumber>
    </recommendedName>
</protein>
<evidence type="ECO:0000256" key="8">
    <source>
        <dbReference type="ARBA" id="ARBA00023244"/>
    </source>
</evidence>
<dbReference type="GO" id="GO:0004851">
    <property type="term" value="F:uroporphyrin-III C-methyltransferase activity"/>
    <property type="evidence" value="ECO:0007669"/>
    <property type="project" value="TreeGrafter"/>
</dbReference>
<dbReference type="Gene3D" id="3.30.950.10">
    <property type="entry name" value="Methyltransferase, Cobalt-precorrin-4 Transmethylase, Domain 2"/>
    <property type="match status" value="1"/>
</dbReference>
<evidence type="ECO:0000313" key="15">
    <source>
        <dbReference type="EMBL" id="KAK0539137.1"/>
    </source>
</evidence>
<evidence type="ECO:0000256" key="7">
    <source>
        <dbReference type="ARBA" id="ARBA00023027"/>
    </source>
</evidence>
<keyword evidence="8" id="KW-0627">Porphyrin biosynthesis</keyword>
<feature type="compositionally biased region" description="Basic and acidic residues" evidence="11">
    <location>
        <begin position="520"/>
        <end position="533"/>
    </location>
</feature>
<evidence type="ECO:0000259" key="12">
    <source>
        <dbReference type="Pfam" id="PF00590"/>
    </source>
</evidence>
<organism evidence="15 16">
    <name type="scientific">Tilletia horrida</name>
    <dbReference type="NCBI Taxonomy" id="155126"/>
    <lineage>
        <taxon>Eukaryota</taxon>
        <taxon>Fungi</taxon>
        <taxon>Dikarya</taxon>
        <taxon>Basidiomycota</taxon>
        <taxon>Ustilaginomycotina</taxon>
        <taxon>Exobasidiomycetes</taxon>
        <taxon>Tilletiales</taxon>
        <taxon>Tilletiaceae</taxon>
        <taxon>Tilletia</taxon>
    </lineage>
</organism>
<feature type="region of interest" description="Disordered" evidence="11">
    <location>
        <begin position="507"/>
        <end position="564"/>
    </location>
</feature>
<reference evidence="15" key="1">
    <citation type="journal article" date="2023" name="PhytoFront">
        <title>Draft Genome Resources of Seven Strains of Tilletia horrida, Causal Agent of Kernel Smut of Rice.</title>
        <authorList>
            <person name="Khanal S."/>
            <person name="Antony Babu S."/>
            <person name="Zhou X.G."/>
        </authorList>
    </citation>
    <scope>NUCLEOTIDE SEQUENCE</scope>
    <source>
        <strain evidence="15">TX3</strain>
    </source>
</reference>
<dbReference type="InterPro" id="IPR035996">
    <property type="entry name" value="4pyrrol_Methylase_sf"/>
</dbReference>
<feature type="domain" description="Siroheme synthase central" evidence="14">
    <location>
        <begin position="239"/>
        <end position="263"/>
    </location>
</feature>
<dbReference type="InterPro" id="IPR050161">
    <property type="entry name" value="Siro_Cobalamin_biosynth"/>
</dbReference>
<dbReference type="GO" id="GO:0043115">
    <property type="term" value="F:precorrin-2 dehydrogenase activity"/>
    <property type="evidence" value="ECO:0007669"/>
    <property type="project" value="UniProtKB-EC"/>
</dbReference>
<dbReference type="InterPro" id="IPR000878">
    <property type="entry name" value="4pyrrol_Mease"/>
</dbReference>
<dbReference type="Pfam" id="PF14823">
    <property type="entry name" value="Sirohm_synth_C"/>
    <property type="match status" value="1"/>
</dbReference>
<dbReference type="PROSITE" id="PS00840">
    <property type="entry name" value="SUMT_2"/>
    <property type="match status" value="1"/>
</dbReference>
<accession>A0AAN6GI83</accession>
<dbReference type="InterPro" id="IPR014777">
    <property type="entry name" value="4pyrrole_Mease_sub1"/>
</dbReference>
<keyword evidence="4 10" id="KW-0808">Transferase</keyword>
<dbReference type="Gene3D" id="3.40.1010.10">
    <property type="entry name" value="Cobalt-precorrin-4 Transmethylase, Domain 1"/>
    <property type="match status" value="1"/>
</dbReference>
<name>A0AAN6GI83_9BASI</name>
<dbReference type="Pfam" id="PF00590">
    <property type="entry name" value="TP_methylase"/>
    <property type="match status" value="1"/>
</dbReference>
<dbReference type="SUPFAM" id="SSF53790">
    <property type="entry name" value="Tetrapyrrole methylase"/>
    <property type="match status" value="1"/>
</dbReference>
<evidence type="ECO:0000256" key="1">
    <source>
        <dbReference type="ARBA" id="ARBA00012400"/>
    </source>
</evidence>
<keyword evidence="3 10" id="KW-0489">Methyltransferase</keyword>
<evidence type="ECO:0000256" key="5">
    <source>
        <dbReference type="ARBA" id="ARBA00022691"/>
    </source>
</evidence>
<keyword evidence="7" id="KW-0520">NAD</keyword>
<dbReference type="AlphaFoldDB" id="A0AAN6GI83"/>
<evidence type="ECO:0000256" key="11">
    <source>
        <dbReference type="SAM" id="MobiDB-lite"/>
    </source>
</evidence>